<accession>R4XF75</accession>
<dbReference type="AlphaFoldDB" id="R4XF75"/>
<dbReference type="SUPFAM" id="SSF51735">
    <property type="entry name" value="NAD(P)-binding Rossmann-fold domains"/>
    <property type="match status" value="1"/>
</dbReference>
<dbReference type="VEuPathDB" id="FungiDB:TAPDE_004989"/>
<reference evidence="4 5" key="1">
    <citation type="journal article" date="2013" name="MBio">
        <title>Genome sequencing of the plant pathogen Taphrina deformans, the causal agent of peach leaf curl.</title>
        <authorList>
            <person name="Cisse O.H."/>
            <person name="Almeida J.M.G.C.F."/>
            <person name="Fonseca A."/>
            <person name="Kumar A.A."/>
            <person name="Salojaervi J."/>
            <person name="Overmyer K."/>
            <person name="Hauser P.M."/>
            <person name="Pagni M."/>
        </authorList>
    </citation>
    <scope>NUCLEOTIDE SEQUENCE [LARGE SCALE GENOMIC DNA]</scope>
    <source>
        <strain evidence="5">PYCC 5710 / ATCC 11124 / CBS 356.35 / IMI 108563 / JCM 9778 / NBRC 8474</strain>
    </source>
</reference>
<dbReference type="Proteomes" id="UP000013776">
    <property type="component" value="Unassembled WGS sequence"/>
</dbReference>
<keyword evidence="2" id="KW-0521">NADP</keyword>
<keyword evidence="5" id="KW-1185">Reference proteome</keyword>
<comment type="similarity">
    <text evidence="1">Belongs to the short-chain dehydrogenases/reductases (SDR) family.</text>
</comment>
<evidence type="ECO:0000313" key="5">
    <source>
        <dbReference type="Proteomes" id="UP000013776"/>
    </source>
</evidence>
<dbReference type="STRING" id="1097556.R4XF75"/>
<dbReference type="OrthoDB" id="191139at2759"/>
<organism evidence="4 5">
    <name type="scientific">Taphrina deformans (strain PYCC 5710 / ATCC 11124 / CBS 356.35 / IMI 108563 / JCM 9778 / NBRC 8474)</name>
    <name type="common">Peach leaf curl fungus</name>
    <name type="synonym">Lalaria deformans</name>
    <dbReference type="NCBI Taxonomy" id="1097556"/>
    <lineage>
        <taxon>Eukaryota</taxon>
        <taxon>Fungi</taxon>
        <taxon>Dikarya</taxon>
        <taxon>Ascomycota</taxon>
        <taxon>Taphrinomycotina</taxon>
        <taxon>Taphrinomycetes</taxon>
        <taxon>Taphrinales</taxon>
        <taxon>Taphrinaceae</taxon>
        <taxon>Taphrina</taxon>
    </lineage>
</organism>
<evidence type="ECO:0000256" key="3">
    <source>
        <dbReference type="ARBA" id="ARBA00023002"/>
    </source>
</evidence>
<gene>
    <name evidence="4" type="ORF">TAPDE_004989</name>
</gene>
<dbReference type="Gene3D" id="3.40.50.720">
    <property type="entry name" value="NAD(P)-binding Rossmann-like Domain"/>
    <property type="match status" value="1"/>
</dbReference>
<dbReference type="PANTHER" id="PTHR43963">
    <property type="entry name" value="CARBONYL REDUCTASE 1-RELATED"/>
    <property type="match status" value="1"/>
</dbReference>
<comment type="caution">
    <text evidence="4">The sequence shown here is derived from an EMBL/GenBank/DDBJ whole genome shotgun (WGS) entry which is preliminary data.</text>
</comment>
<evidence type="ECO:0008006" key="6">
    <source>
        <dbReference type="Google" id="ProtNLM"/>
    </source>
</evidence>
<dbReference type="InterPro" id="IPR002347">
    <property type="entry name" value="SDR_fam"/>
</dbReference>
<dbReference type="EMBL" id="CAHR02000255">
    <property type="protein sequence ID" value="CCG84522.1"/>
    <property type="molecule type" value="Genomic_DNA"/>
</dbReference>
<name>R4XF75_TAPDE</name>
<dbReference type="Pfam" id="PF00106">
    <property type="entry name" value="adh_short"/>
    <property type="match status" value="1"/>
</dbReference>
<dbReference type="PANTHER" id="PTHR43963:SF6">
    <property type="entry name" value="CHAIN DEHYDROGENASE FAMILY PROTEIN, PUTATIVE (AFU_ORTHOLOGUE AFUA_3G15350)-RELATED"/>
    <property type="match status" value="1"/>
</dbReference>
<protein>
    <recommendedName>
        <fullName evidence="6">Carbonyl reductase</fullName>
    </recommendedName>
</protein>
<dbReference type="eggNOG" id="KOG1208">
    <property type="taxonomic scope" value="Eukaryota"/>
</dbReference>
<dbReference type="GO" id="GO:0016491">
    <property type="term" value="F:oxidoreductase activity"/>
    <property type="evidence" value="ECO:0007669"/>
    <property type="project" value="UniProtKB-KW"/>
</dbReference>
<dbReference type="PRINTS" id="PR00081">
    <property type="entry name" value="GDHRDH"/>
</dbReference>
<evidence type="ECO:0000256" key="1">
    <source>
        <dbReference type="ARBA" id="ARBA00006484"/>
    </source>
</evidence>
<keyword evidence="3" id="KW-0560">Oxidoreductase</keyword>
<dbReference type="InterPro" id="IPR036291">
    <property type="entry name" value="NAD(P)-bd_dom_sf"/>
</dbReference>
<evidence type="ECO:0000313" key="4">
    <source>
        <dbReference type="EMBL" id="CCG84522.1"/>
    </source>
</evidence>
<sequence>MSGNEQVILVTGANRGIGYEAVKFLSQQLPNGVILLGSRSLGNGQDAIKKMQESQSSHKFDNVKVVEVDISSETSLKKAVAEVSDKYGKLDVLLHNSGISQAEGDSLSRKILDVNVTNARDAILAFLPLIPKNGSVVVVSSEVGSWNMSTQTEDLRNRLNDPKQNSWDKVHALLEDWVSFSRDGKHTENWPALSMPTGAYCTSKSLLTAWLRNFASEHAEIQLAIVCPGYCATDLNNNSGPRHASLGGESVSWPILNKFETGQFYQDGAKHPFIMNVPDWLEH</sequence>
<proteinExistence type="inferred from homology"/>
<evidence type="ECO:0000256" key="2">
    <source>
        <dbReference type="ARBA" id="ARBA00022857"/>
    </source>
</evidence>